<evidence type="ECO:0000256" key="1">
    <source>
        <dbReference type="HAMAP-Rule" id="MF_02238"/>
    </source>
</evidence>
<feature type="binding site" evidence="1">
    <location>
        <position position="134"/>
    </location>
    <ligand>
        <name>a divalent metal cation</name>
        <dbReference type="ChEBI" id="CHEBI:60240"/>
        <note>catalytic</note>
    </ligand>
</feature>
<comment type="caution">
    <text evidence="3">The sequence shown here is derived from an EMBL/GenBank/DDBJ whole genome shotgun (WGS) entry which is preliminary data.</text>
</comment>
<dbReference type="EMBL" id="QWLA01000043">
    <property type="protein sequence ID" value="RIH85377.1"/>
    <property type="molecule type" value="Genomic_DNA"/>
</dbReference>
<proteinExistence type="inferred from homology"/>
<dbReference type="SUPFAM" id="SSF51658">
    <property type="entry name" value="Xylose isomerase-like"/>
    <property type="match status" value="1"/>
</dbReference>
<dbReference type="InterPro" id="IPR036237">
    <property type="entry name" value="Xyl_isomerase-like_sf"/>
</dbReference>
<dbReference type="Gene3D" id="3.20.20.150">
    <property type="entry name" value="Divalent-metal-dependent TIM barrel enzymes"/>
    <property type="match status" value="1"/>
</dbReference>
<dbReference type="SUPFAM" id="SSF54593">
    <property type="entry name" value="Glyoxalase/Bleomycin resistance protein/Dihydroxybiphenyl dioxygenase"/>
    <property type="match status" value="1"/>
</dbReference>
<comment type="similarity">
    <text evidence="1">Belongs to the bacterial two-domain DSD family.</text>
</comment>
<comment type="cofactor">
    <cofactor evidence="1">
        <name>a divalent metal cation</name>
        <dbReference type="ChEBI" id="CHEBI:60240"/>
    </cofactor>
</comment>
<accession>A0A399EL87</accession>
<dbReference type="InterPro" id="IPR013022">
    <property type="entry name" value="Xyl_isomerase-like_TIM-brl"/>
</dbReference>
<feature type="binding site" evidence="1">
    <location>
        <position position="421"/>
    </location>
    <ligand>
        <name>Mg(2+)</name>
        <dbReference type="ChEBI" id="CHEBI:18420"/>
    </ligand>
</feature>
<dbReference type="AlphaFoldDB" id="A0A399EL87"/>
<dbReference type="EC" id="4.2.1.118" evidence="1"/>
<feature type="binding site" evidence="1">
    <location>
        <position position="165"/>
    </location>
    <ligand>
        <name>a divalent metal cation</name>
        <dbReference type="ChEBI" id="CHEBI:60240"/>
        <note>catalytic</note>
    </ligand>
</feature>
<evidence type="ECO:0000313" key="4">
    <source>
        <dbReference type="Proteomes" id="UP000265341"/>
    </source>
</evidence>
<dbReference type="InterPro" id="IPR037523">
    <property type="entry name" value="VOC_core"/>
</dbReference>
<dbReference type="PROSITE" id="PS51819">
    <property type="entry name" value="VOC"/>
    <property type="match status" value="1"/>
</dbReference>
<dbReference type="InterPro" id="IPR043700">
    <property type="entry name" value="DSD"/>
</dbReference>
<feature type="binding site" evidence="1">
    <location>
        <position position="499"/>
    </location>
    <ligand>
        <name>Mg(2+)</name>
        <dbReference type="ChEBI" id="CHEBI:18420"/>
    </ligand>
</feature>
<feature type="binding site" evidence="1">
    <location>
        <position position="576"/>
    </location>
    <ligand>
        <name>Mg(2+)</name>
        <dbReference type="ChEBI" id="CHEBI:18420"/>
    </ligand>
</feature>
<keyword evidence="3" id="KW-0560">Oxidoreductase</keyword>
<feature type="binding site" evidence="1">
    <location>
        <position position="191"/>
    </location>
    <ligand>
        <name>a divalent metal cation</name>
        <dbReference type="ChEBI" id="CHEBI:60240"/>
        <note>catalytic</note>
    </ligand>
</feature>
<dbReference type="InterPro" id="IPR004360">
    <property type="entry name" value="Glyas_Fos-R_dOase_dom"/>
</dbReference>
<dbReference type="GO" id="GO:0046872">
    <property type="term" value="F:metal ion binding"/>
    <property type="evidence" value="ECO:0007669"/>
    <property type="project" value="UniProtKB-UniRule"/>
</dbReference>
<keyword evidence="4" id="KW-1185">Reference proteome</keyword>
<comment type="function">
    <text evidence="1">Catalyzes the conversion of 3-dehydroshikimate to protocatechuate (3,4-dihydroxybenzoate), a common intermediate of quinate and shikimate degradation pathways.</text>
</comment>
<dbReference type="Pfam" id="PF01261">
    <property type="entry name" value="AP_endonuc_2"/>
    <property type="match status" value="1"/>
</dbReference>
<feature type="binding site" evidence="1">
    <location>
        <position position="239"/>
    </location>
    <ligand>
        <name>a divalent metal cation</name>
        <dbReference type="ChEBI" id="CHEBI:60240"/>
        <note>catalytic</note>
    </ligand>
</feature>
<keyword evidence="3" id="KW-0223">Dioxygenase</keyword>
<dbReference type="HAMAP" id="MF_02238">
    <property type="entry name" value="DSD"/>
    <property type="match status" value="1"/>
</dbReference>
<evidence type="ECO:0000313" key="3">
    <source>
        <dbReference type="EMBL" id="RIH85377.1"/>
    </source>
</evidence>
<comment type="pathway">
    <text evidence="1">Aromatic compound metabolism; 3,4-dihydroxybenzoate biosynthesis.</text>
</comment>
<dbReference type="InterPro" id="IPR050312">
    <property type="entry name" value="IolE/XylAMocC-like"/>
</dbReference>
<keyword evidence="1" id="KW-0456">Lyase</keyword>
<keyword evidence="1" id="KW-0479">Metal-binding</keyword>
<dbReference type="Gene3D" id="3.10.180.10">
    <property type="entry name" value="2,3-Dihydroxybiphenyl 1,2-Dioxygenase, domain 1"/>
    <property type="match status" value="2"/>
</dbReference>
<dbReference type="GO" id="GO:0046279">
    <property type="term" value="P:3,4-dihydroxybenzoate biosynthetic process"/>
    <property type="evidence" value="ECO:0007669"/>
    <property type="project" value="UniProtKB-UniRule"/>
</dbReference>
<keyword evidence="3" id="KW-0670">Pyruvate</keyword>
<dbReference type="UniPathway" id="UPA00088"/>
<dbReference type="OrthoDB" id="9780241at2"/>
<dbReference type="InterPro" id="IPR029068">
    <property type="entry name" value="Glyas_Bleomycin-R_OHBP_Dase"/>
</dbReference>
<dbReference type="Proteomes" id="UP000265341">
    <property type="component" value="Unassembled WGS sequence"/>
</dbReference>
<protein>
    <recommendedName>
        <fullName evidence="1">3-dehydroshikimate dehydratase</fullName>
        <shortName evidence="1">DSD</shortName>
        <ecNumber evidence="1">4.2.1.118</ecNumber>
    </recommendedName>
</protein>
<dbReference type="RefSeq" id="WP_119278321.1">
    <property type="nucleotide sequence ID" value="NZ_QWLA01000043.1"/>
</dbReference>
<dbReference type="Pfam" id="PF14696">
    <property type="entry name" value="Glyoxalase_5"/>
    <property type="match status" value="1"/>
</dbReference>
<evidence type="ECO:0000259" key="2">
    <source>
        <dbReference type="PROSITE" id="PS51819"/>
    </source>
</evidence>
<gene>
    <name evidence="3" type="primary">lly</name>
    <name evidence="3" type="ORF">Mrose_02249</name>
</gene>
<comment type="catalytic activity">
    <reaction evidence="1">
        <text>3-dehydroshikimate = 3,4-dihydroxybenzoate + H2O</text>
        <dbReference type="Rhea" id="RHEA:24848"/>
        <dbReference type="ChEBI" id="CHEBI:15377"/>
        <dbReference type="ChEBI" id="CHEBI:16630"/>
        <dbReference type="ChEBI" id="CHEBI:36241"/>
        <dbReference type="EC" id="4.2.1.118"/>
    </reaction>
</comment>
<feature type="domain" description="VOC" evidence="2">
    <location>
        <begin position="418"/>
        <end position="567"/>
    </location>
</feature>
<reference evidence="3 4" key="1">
    <citation type="submission" date="2018-08" db="EMBL/GenBank/DDBJ databases">
        <title>Meiothermus roseus NBRC 110900 genome sequencing project.</title>
        <authorList>
            <person name="Da Costa M.S."/>
            <person name="Albuquerque L."/>
            <person name="Raposo P."/>
            <person name="Froufe H.J.C."/>
            <person name="Barroso C.S."/>
            <person name="Egas C."/>
        </authorList>
    </citation>
    <scope>NUCLEOTIDE SEQUENCE [LARGE SCALE GENOMIC DNA]</scope>
    <source>
        <strain evidence="3 4">NBRC 110900</strain>
    </source>
</reference>
<dbReference type="GO" id="GO:0051213">
    <property type="term" value="F:dioxygenase activity"/>
    <property type="evidence" value="ECO:0007669"/>
    <property type="project" value="UniProtKB-KW"/>
</dbReference>
<dbReference type="GO" id="GO:0046565">
    <property type="term" value="F:3-dehydroshikimate dehydratase activity"/>
    <property type="evidence" value="ECO:0007669"/>
    <property type="project" value="UniProtKB-UniRule"/>
</dbReference>
<dbReference type="PANTHER" id="PTHR12110:SF21">
    <property type="entry name" value="XYLOSE ISOMERASE-LIKE TIM BARREL DOMAIN-CONTAINING PROTEIN"/>
    <property type="match status" value="1"/>
</dbReference>
<organism evidence="3 4">
    <name type="scientific">Calidithermus roseus</name>
    <dbReference type="NCBI Taxonomy" id="1644118"/>
    <lineage>
        <taxon>Bacteria</taxon>
        <taxon>Thermotogati</taxon>
        <taxon>Deinococcota</taxon>
        <taxon>Deinococci</taxon>
        <taxon>Thermales</taxon>
        <taxon>Thermaceae</taxon>
        <taxon>Calidithermus</taxon>
    </lineage>
</organism>
<sequence length="613" mass="68259">MRTSIATVSLSGDLRSKLEAIAAAGFEGVELFENDLLSFEGSPRAVGAFARELGLKIVAFQPFRDFEGMPEPQRSRALERAERKFDLMEEMGTDLLLVCSNVSPHSQGGLDRAAEDLRELGERAAKRGLRVGFEALAWGRHIHDYRDAWEVVRRADHPHVGTILDSFHILAQSLPLSVIPRIPKEKIFLVQVADAPRLEMGLLPWSRHFRNLPGQGQLPLAEFMRALVATGYAGFVSLEIFNDQFRSVPPREVALDGYRSLVYLRELADPQSLPPPPECRGVGFIEFCASEGEAAELEGLLQRMGFRRTRKHRSRQVSLWQQGRINLVVNAENEGFAHAYNLVHGTSVCALALEVAALQPALARAEAYRAAPAVLPEQPLPALRGLEGSLLYLLEPHSPWAEDLEPLESAGPGVGLEAVDHVAQVMPPARLLSWRLFYRTVLGLEASDLTEISDPSGLIQSQAMQNPERSLRLVLNASQNTGTLASRFLNAYYGGGVQHIAFATSDIFATLEALEANGVKLLPIPENYYLDLEARYALESELLESMRRHNVLYDQSEEGEFFHAYTQTFADLFFFEITQRRNYDGFGAVNAPVRIAAQVRQIRQALHNLETQF</sequence>
<name>A0A399EL87_9DEIN</name>
<dbReference type="Pfam" id="PF00903">
    <property type="entry name" value="Glyoxalase"/>
    <property type="match status" value="1"/>
</dbReference>
<dbReference type="PANTHER" id="PTHR12110">
    <property type="entry name" value="HYDROXYPYRUVATE ISOMERASE"/>
    <property type="match status" value="1"/>
</dbReference>